<reference evidence="2" key="1">
    <citation type="journal article" date="2021" name="Nat. Commun.">
        <title>Genetic determinants of endophytism in the Arabidopsis root mycobiome.</title>
        <authorList>
            <person name="Mesny F."/>
            <person name="Miyauchi S."/>
            <person name="Thiergart T."/>
            <person name="Pickel B."/>
            <person name="Atanasova L."/>
            <person name="Karlsson M."/>
            <person name="Huettel B."/>
            <person name="Barry K.W."/>
            <person name="Haridas S."/>
            <person name="Chen C."/>
            <person name="Bauer D."/>
            <person name="Andreopoulos W."/>
            <person name="Pangilinan J."/>
            <person name="LaButti K."/>
            <person name="Riley R."/>
            <person name="Lipzen A."/>
            <person name="Clum A."/>
            <person name="Drula E."/>
            <person name="Henrissat B."/>
            <person name="Kohler A."/>
            <person name="Grigoriev I.V."/>
            <person name="Martin F.M."/>
            <person name="Hacquard S."/>
        </authorList>
    </citation>
    <scope>NUCLEOTIDE SEQUENCE</scope>
    <source>
        <strain evidence="2">MPI-CAGE-AT-0147</strain>
    </source>
</reference>
<dbReference type="OrthoDB" id="5103109at2759"/>
<dbReference type="AlphaFoldDB" id="A0A9P9E378"/>
<feature type="transmembrane region" description="Helical" evidence="1">
    <location>
        <begin position="400"/>
        <end position="425"/>
    </location>
</feature>
<comment type="caution">
    <text evidence="2">The sequence shown here is derived from an EMBL/GenBank/DDBJ whole genome shotgun (WGS) entry which is preliminary data.</text>
</comment>
<keyword evidence="3" id="KW-1185">Reference proteome</keyword>
<dbReference type="Proteomes" id="UP000738349">
    <property type="component" value="Unassembled WGS sequence"/>
</dbReference>
<protein>
    <submittedName>
        <fullName evidence="2">Uncharacterized protein</fullName>
    </submittedName>
</protein>
<evidence type="ECO:0000256" key="1">
    <source>
        <dbReference type="SAM" id="Phobius"/>
    </source>
</evidence>
<keyword evidence="1" id="KW-0812">Transmembrane</keyword>
<evidence type="ECO:0000313" key="3">
    <source>
        <dbReference type="Proteomes" id="UP000738349"/>
    </source>
</evidence>
<accession>A0A9P9E378</accession>
<keyword evidence="1" id="KW-0472">Membrane</keyword>
<organism evidence="2 3">
    <name type="scientific">Dactylonectria macrodidyma</name>
    <dbReference type="NCBI Taxonomy" id="307937"/>
    <lineage>
        <taxon>Eukaryota</taxon>
        <taxon>Fungi</taxon>
        <taxon>Dikarya</taxon>
        <taxon>Ascomycota</taxon>
        <taxon>Pezizomycotina</taxon>
        <taxon>Sordariomycetes</taxon>
        <taxon>Hypocreomycetidae</taxon>
        <taxon>Hypocreales</taxon>
        <taxon>Nectriaceae</taxon>
        <taxon>Dactylonectria</taxon>
    </lineage>
</organism>
<proteinExistence type="predicted"/>
<gene>
    <name evidence="2" type="ORF">EDB81DRAFT_808739</name>
</gene>
<keyword evidence="1" id="KW-1133">Transmembrane helix</keyword>
<dbReference type="EMBL" id="JAGMUV010000018">
    <property type="protein sequence ID" value="KAH7129116.1"/>
    <property type="molecule type" value="Genomic_DNA"/>
</dbReference>
<evidence type="ECO:0000313" key="2">
    <source>
        <dbReference type="EMBL" id="KAH7129116.1"/>
    </source>
</evidence>
<sequence>MSFGISPSDCILFFRALSKLANVLKHESVDGFRRFRAMHKIYSREIQELMKFADEDTERGKFLEEQQRDIEKLLRKLFYQVEHFRPYLARRRKGGRRATPARAFAKLKWALRFKGLDDLRQELETRLNSIQRVLVAMSSLPVSVRGNPRLCRLNQIPQPHLRADQAGQKTHPVVSRDLSTWEDVHDLFFDVYSCHDKSHNGTRERHYMIQNTNTKRDCLAGGSHAQTFRGFANSEGQIDMKVMSSIEAPLPARCLRRQITLCEVAESYMEARCKGCRLWMQVENCSQDTINYPRPGRSSQAMRPQKMVGIGSIHTNPEPSYSPVETLSTAPWAVSSPFVAGKKACKPQRTVTEDTVRNAKTEQYGPLEGILNHLVNITRNIVTRLSALNTRFQDCNYLEMFVVLWVSATLILLCLRSLLEVLLLLEDCLRMWYLDWYWSRRF</sequence>
<name>A0A9P9E378_9HYPO</name>